<dbReference type="RefSeq" id="XP_070883317.1">
    <property type="nucleotide sequence ID" value="XM_071034578.1"/>
</dbReference>
<dbReference type="Proteomes" id="UP001610432">
    <property type="component" value="Unassembled WGS sequence"/>
</dbReference>
<evidence type="ECO:0000256" key="1">
    <source>
        <dbReference type="ARBA" id="ARBA00004141"/>
    </source>
</evidence>
<evidence type="ECO:0000313" key="7">
    <source>
        <dbReference type="EMBL" id="KAL2864338.1"/>
    </source>
</evidence>
<evidence type="ECO:0000256" key="6">
    <source>
        <dbReference type="SAM" id="Phobius"/>
    </source>
</evidence>
<evidence type="ECO:0000256" key="4">
    <source>
        <dbReference type="ARBA" id="ARBA00022989"/>
    </source>
</evidence>
<feature type="transmembrane region" description="Helical" evidence="6">
    <location>
        <begin position="65"/>
        <end position="87"/>
    </location>
</feature>
<dbReference type="PANTHER" id="PTHR43791:SF103">
    <property type="entry name" value="MAJOR FACILITATOR SUPERFAMILY (MFS) PROFILE DOMAIN-CONTAINING PROTEIN-RELATED"/>
    <property type="match status" value="1"/>
</dbReference>
<dbReference type="Pfam" id="PF07690">
    <property type="entry name" value="MFS_1"/>
    <property type="match status" value="1"/>
</dbReference>
<evidence type="ECO:0000313" key="8">
    <source>
        <dbReference type="Proteomes" id="UP001610432"/>
    </source>
</evidence>
<feature type="transmembrane region" description="Helical" evidence="6">
    <location>
        <begin position="94"/>
        <end position="112"/>
    </location>
</feature>
<dbReference type="Gene3D" id="1.20.1250.20">
    <property type="entry name" value="MFS general substrate transporter like domains"/>
    <property type="match status" value="1"/>
</dbReference>
<feature type="transmembrane region" description="Helical" evidence="6">
    <location>
        <begin position="319"/>
        <end position="338"/>
    </location>
</feature>
<feature type="transmembrane region" description="Helical" evidence="6">
    <location>
        <begin position="287"/>
        <end position="307"/>
    </location>
</feature>
<feature type="transmembrane region" description="Helical" evidence="6">
    <location>
        <begin position="124"/>
        <end position="145"/>
    </location>
</feature>
<feature type="transmembrane region" description="Helical" evidence="6">
    <location>
        <begin position="255"/>
        <end position="275"/>
    </location>
</feature>
<protein>
    <submittedName>
        <fullName evidence="7">Major facilitator superfamily domain-containing protein</fullName>
    </submittedName>
</protein>
<keyword evidence="5 6" id="KW-0472">Membrane</keyword>
<name>A0ABR4LIG2_9EURO</name>
<accession>A0ABR4LIG2</accession>
<feature type="transmembrane region" description="Helical" evidence="6">
    <location>
        <begin position="385"/>
        <end position="406"/>
    </location>
</feature>
<keyword evidence="8" id="KW-1185">Reference proteome</keyword>
<feature type="transmembrane region" description="Helical" evidence="6">
    <location>
        <begin position="157"/>
        <end position="175"/>
    </location>
</feature>
<evidence type="ECO:0000256" key="3">
    <source>
        <dbReference type="ARBA" id="ARBA00022692"/>
    </source>
</evidence>
<keyword evidence="3 6" id="KW-0812">Transmembrane</keyword>
<reference evidence="7 8" key="1">
    <citation type="submission" date="2024-07" db="EMBL/GenBank/DDBJ databases">
        <title>Section-level genome sequencing and comparative genomics of Aspergillus sections Usti and Cavernicolus.</title>
        <authorList>
            <consortium name="Lawrence Berkeley National Laboratory"/>
            <person name="Nybo J.L."/>
            <person name="Vesth T.C."/>
            <person name="Theobald S."/>
            <person name="Frisvad J.C."/>
            <person name="Larsen T.O."/>
            <person name="Kjaerboelling I."/>
            <person name="Rothschild-Mancinelli K."/>
            <person name="Lyhne E.K."/>
            <person name="Kogle M.E."/>
            <person name="Barry K."/>
            <person name="Clum A."/>
            <person name="Na H."/>
            <person name="Ledsgaard L."/>
            <person name="Lin J."/>
            <person name="Lipzen A."/>
            <person name="Kuo A."/>
            <person name="Riley R."/>
            <person name="Mondo S."/>
            <person name="Labutti K."/>
            <person name="Haridas S."/>
            <person name="Pangalinan J."/>
            <person name="Salamov A.A."/>
            <person name="Simmons B.A."/>
            <person name="Magnuson J.K."/>
            <person name="Chen J."/>
            <person name="Drula E."/>
            <person name="Henrissat B."/>
            <person name="Wiebenga A."/>
            <person name="Lubbers R.J."/>
            <person name="Gomes A.C."/>
            <person name="Macurrencykelacurrency M.R."/>
            <person name="Stajich J."/>
            <person name="Grigoriev I.V."/>
            <person name="Mortensen U.H."/>
            <person name="De Vries R.P."/>
            <person name="Baker S.E."/>
            <person name="Andersen M.R."/>
        </authorList>
    </citation>
    <scope>NUCLEOTIDE SEQUENCE [LARGE SCALE GENOMIC DNA]</scope>
    <source>
        <strain evidence="7 8">CBS 449.75</strain>
    </source>
</reference>
<gene>
    <name evidence="7" type="ORF">BJX67DRAFT_390018</name>
</gene>
<keyword evidence="2" id="KW-0813">Transport</keyword>
<organism evidence="7 8">
    <name type="scientific">Aspergillus lucknowensis</name>
    <dbReference type="NCBI Taxonomy" id="176173"/>
    <lineage>
        <taxon>Eukaryota</taxon>
        <taxon>Fungi</taxon>
        <taxon>Dikarya</taxon>
        <taxon>Ascomycota</taxon>
        <taxon>Pezizomycotina</taxon>
        <taxon>Eurotiomycetes</taxon>
        <taxon>Eurotiomycetidae</taxon>
        <taxon>Eurotiales</taxon>
        <taxon>Aspergillaceae</taxon>
        <taxon>Aspergillus</taxon>
        <taxon>Aspergillus subgen. Nidulantes</taxon>
    </lineage>
</organism>
<feature type="transmembrane region" description="Helical" evidence="6">
    <location>
        <begin position="187"/>
        <end position="207"/>
    </location>
</feature>
<dbReference type="GeneID" id="98149650"/>
<dbReference type="SUPFAM" id="SSF103473">
    <property type="entry name" value="MFS general substrate transporter"/>
    <property type="match status" value="1"/>
</dbReference>
<evidence type="ECO:0000256" key="5">
    <source>
        <dbReference type="ARBA" id="ARBA00023136"/>
    </source>
</evidence>
<sequence>MKHGEENVFEAIDPAEERKLVRKLDMVILPLMAFVYFFQYLDKSSINYAAVFGLRDDLSLKGQEFSWVVSLFYFGQLVSEYPAAYILSRLRITTFIGITIIVWGGVEMSIAGTKNFAGIAVARFFLGFSEAAVSPAFLIITSHWYRRREHPIRVASWISMNGISQIVGALLMYVVGGANMSIESWRAIFLIFGGLTCACGITFLVIMPKDTTTAWFLNEKERELATRRLAVDRATRDRAEFNKVQMWEALRSPSTWIYCYFALCITLPTPILKFSSTVINGFGYSRFRTMLLGTPSGAFSFVTVWMSALGPRIFPNSRIFTIIFLSLIPFAGSCALLSVPVDKAQEGNTWGILAATWLASCASAPLCGAATLMASNVKGNTKKSIVSAGFFISYCVGCIVSPQAWTDSDAPRYTKGCFLSIVSWSGLIIGLVVYLIIAKSINRKRDLLAEQGHAEYMTSRTADGVATGLAIDSDLTDRQDKGFRYST</sequence>
<keyword evidence="4 6" id="KW-1133">Transmembrane helix</keyword>
<proteinExistence type="predicted"/>
<feature type="transmembrane region" description="Helical" evidence="6">
    <location>
        <begin position="418"/>
        <end position="437"/>
    </location>
</feature>
<feature type="transmembrane region" description="Helical" evidence="6">
    <location>
        <begin position="350"/>
        <end position="373"/>
    </location>
</feature>
<evidence type="ECO:0000256" key="2">
    <source>
        <dbReference type="ARBA" id="ARBA00022448"/>
    </source>
</evidence>
<dbReference type="EMBL" id="JBFXLQ010000041">
    <property type="protein sequence ID" value="KAL2864338.1"/>
    <property type="molecule type" value="Genomic_DNA"/>
</dbReference>
<dbReference type="InterPro" id="IPR036259">
    <property type="entry name" value="MFS_trans_sf"/>
</dbReference>
<dbReference type="InterPro" id="IPR011701">
    <property type="entry name" value="MFS"/>
</dbReference>
<comment type="caution">
    <text evidence="7">The sequence shown here is derived from an EMBL/GenBank/DDBJ whole genome shotgun (WGS) entry which is preliminary data.</text>
</comment>
<feature type="transmembrane region" description="Helical" evidence="6">
    <location>
        <begin position="24"/>
        <end position="41"/>
    </location>
</feature>
<dbReference type="PANTHER" id="PTHR43791">
    <property type="entry name" value="PERMEASE-RELATED"/>
    <property type="match status" value="1"/>
</dbReference>
<comment type="subcellular location">
    <subcellularLocation>
        <location evidence="1">Membrane</location>
        <topology evidence="1">Multi-pass membrane protein</topology>
    </subcellularLocation>
</comment>